<accession>A0A3D9L400</accession>
<dbReference type="GO" id="GO:0004560">
    <property type="term" value="F:alpha-L-fucosidase activity"/>
    <property type="evidence" value="ECO:0007669"/>
    <property type="project" value="InterPro"/>
</dbReference>
<dbReference type="PIRSF" id="PIRSF001092">
    <property type="entry name" value="Alpha-L-fucosidase"/>
    <property type="match status" value="1"/>
</dbReference>
<dbReference type="EC" id="3.2.1.51" evidence="3"/>
<dbReference type="Gene3D" id="2.60.40.1180">
    <property type="entry name" value="Golgi alpha-mannosidase II"/>
    <property type="match status" value="1"/>
</dbReference>
<comment type="caution">
    <text evidence="8">The sequence shown here is derived from an EMBL/GenBank/DDBJ whole genome shotgun (WGS) entry which is preliminary data.</text>
</comment>
<comment type="similarity">
    <text evidence="2">Belongs to the glycosyl hydrolase 29 family.</text>
</comment>
<dbReference type="SUPFAM" id="SSF51445">
    <property type="entry name" value="(Trans)glycosidases"/>
    <property type="match status" value="1"/>
</dbReference>
<feature type="domain" description="Glycoside hydrolase family 29 N-terminal" evidence="7">
    <location>
        <begin position="39"/>
        <end position="395"/>
    </location>
</feature>
<evidence type="ECO:0000256" key="3">
    <source>
        <dbReference type="ARBA" id="ARBA00012662"/>
    </source>
</evidence>
<keyword evidence="6" id="KW-0326">Glycosidase</keyword>
<dbReference type="Gene3D" id="3.20.20.80">
    <property type="entry name" value="Glycosidases"/>
    <property type="match status" value="1"/>
</dbReference>
<evidence type="ECO:0000313" key="9">
    <source>
        <dbReference type="Proteomes" id="UP000256779"/>
    </source>
</evidence>
<reference evidence="8 9" key="1">
    <citation type="submission" date="2018-07" db="EMBL/GenBank/DDBJ databases">
        <title>Genomic Encyclopedia of Type Strains, Phase IV (KMG-IV): sequencing the most valuable type-strain genomes for metagenomic binning, comparative biology and taxonomic classification.</title>
        <authorList>
            <person name="Goeker M."/>
        </authorList>
    </citation>
    <scope>NUCLEOTIDE SEQUENCE [LARGE SCALE GENOMIC DNA]</scope>
    <source>
        <strain evidence="8 9">DSM 4134</strain>
    </source>
</reference>
<dbReference type="InterPro" id="IPR057739">
    <property type="entry name" value="Glyco_hydro_29_N"/>
</dbReference>
<dbReference type="InterPro" id="IPR016286">
    <property type="entry name" value="FUC_metazoa-typ"/>
</dbReference>
<dbReference type="AlphaFoldDB" id="A0A3D9L400"/>
<comment type="function">
    <text evidence="1">Alpha-L-fucosidase is responsible for hydrolyzing the alpha-1,6-linked fucose joined to the reducing-end N-acetylglucosamine of the carbohydrate moieties of glycoproteins.</text>
</comment>
<evidence type="ECO:0000256" key="5">
    <source>
        <dbReference type="ARBA" id="ARBA00022801"/>
    </source>
</evidence>
<dbReference type="InterPro" id="IPR000933">
    <property type="entry name" value="Glyco_hydro_29"/>
</dbReference>
<evidence type="ECO:0000313" key="8">
    <source>
        <dbReference type="EMBL" id="REE00191.1"/>
    </source>
</evidence>
<proteinExistence type="inferred from homology"/>
<dbReference type="Pfam" id="PF01120">
    <property type="entry name" value="Alpha_L_fucos"/>
    <property type="match status" value="1"/>
</dbReference>
<dbReference type="Proteomes" id="UP000256779">
    <property type="component" value="Unassembled WGS sequence"/>
</dbReference>
<evidence type="ECO:0000259" key="7">
    <source>
        <dbReference type="Pfam" id="PF01120"/>
    </source>
</evidence>
<evidence type="ECO:0000256" key="2">
    <source>
        <dbReference type="ARBA" id="ARBA00007951"/>
    </source>
</evidence>
<dbReference type="SMART" id="SM00812">
    <property type="entry name" value="Alpha_L_fucos"/>
    <property type="match status" value="1"/>
</dbReference>
<evidence type="ECO:0000256" key="4">
    <source>
        <dbReference type="ARBA" id="ARBA00022729"/>
    </source>
</evidence>
<dbReference type="PRINTS" id="PR00741">
    <property type="entry name" value="GLHYDRLASE29"/>
</dbReference>
<dbReference type="InterPro" id="IPR017853">
    <property type="entry name" value="GH"/>
</dbReference>
<dbReference type="PANTHER" id="PTHR10030">
    <property type="entry name" value="ALPHA-L-FUCOSIDASE"/>
    <property type="match status" value="1"/>
</dbReference>
<dbReference type="InterPro" id="IPR013780">
    <property type="entry name" value="Glyco_hydro_b"/>
</dbReference>
<keyword evidence="5" id="KW-0378">Hydrolase</keyword>
<name>A0A3D9L400_MARFU</name>
<sequence length="515" mass="58897">MNQPQSSILSRSFSIPVLLLLFFSLGCNHKTKKDEMNAVEPISYEPSWESLAQHEEAPQWLQDAKLGIYFHWGVYSVPAYGSEWYARNMYIPGSSEYKHHQATFGSQKEFGYHHFIPQFTAEHFDAEEWAVLFEKAGAKFGGPVAQHHDGFAMWDSKVNPWNAASKGPKKDITGELSKALKKRGLKLITTFHHARNLQRNADKPETWDGYDSHFPYHPDYHTSSNDPELAQFYGNIPEDQFYENWSGQINEVVNQYQPDMIWFDSWLNFIPEDRVKQMCADYFNAAAKAGQEVTIGYKQSDLPKEVGIQDIEQGGRRDITERPWMTDITLSNKSWCYIEGQTYRPTSMVMRNLIDVVSKNGVVLLNISPKADGSIPAEQREILLEMGAWFDKYGEAIYATKPWDLFGFGDAKAGEGTHGGQSSKVHYTANDIRFTQSKDEKSLYMIFLGKPKVGDKIKLRLLGRHRYTPHSEIQRIELLGTNQEAEFIHGHDAFELTIPDAPMDEIATVFKLVLE</sequence>
<keyword evidence="9" id="KW-1185">Reference proteome</keyword>
<dbReference type="GO" id="GO:0016139">
    <property type="term" value="P:glycoside catabolic process"/>
    <property type="evidence" value="ECO:0007669"/>
    <property type="project" value="TreeGrafter"/>
</dbReference>
<dbReference type="EMBL" id="QREG01000006">
    <property type="protein sequence ID" value="REE00191.1"/>
    <property type="molecule type" value="Genomic_DNA"/>
</dbReference>
<organism evidence="8 9">
    <name type="scientific">Marinoscillum furvescens DSM 4134</name>
    <dbReference type="NCBI Taxonomy" id="1122208"/>
    <lineage>
        <taxon>Bacteria</taxon>
        <taxon>Pseudomonadati</taxon>
        <taxon>Bacteroidota</taxon>
        <taxon>Cytophagia</taxon>
        <taxon>Cytophagales</taxon>
        <taxon>Reichenbachiellaceae</taxon>
        <taxon>Marinoscillum</taxon>
    </lineage>
</organism>
<dbReference type="GO" id="GO:0006004">
    <property type="term" value="P:fucose metabolic process"/>
    <property type="evidence" value="ECO:0007669"/>
    <property type="project" value="InterPro"/>
</dbReference>
<dbReference type="OrthoDB" id="107551at2"/>
<protein>
    <recommendedName>
        <fullName evidence="3">alpha-L-fucosidase</fullName>
        <ecNumber evidence="3">3.2.1.51</ecNumber>
    </recommendedName>
</protein>
<dbReference type="GO" id="GO:0005764">
    <property type="term" value="C:lysosome"/>
    <property type="evidence" value="ECO:0007669"/>
    <property type="project" value="TreeGrafter"/>
</dbReference>
<evidence type="ECO:0000256" key="6">
    <source>
        <dbReference type="ARBA" id="ARBA00023295"/>
    </source>
</evidence>
<gene>
    <name evidence="8" type="ORF">C7460_106130</name>
</gene>
<evidence type="ECO:0000256" key="1">
    <source>
        <dbReference type="ARBA" id="ARBA00004071"/>
    </source>
</evidence>
<dbReference type="PANTHER" id="PTHR10030:SF37">
    <property type="entry name" value="ALPHA-L-FUCOSIDASE-RELATED"/>
    <property type="match status" value="1"/>
</dbReference>
<keyword evidence="4" id="KW-0732">Signal</keyword>